<feature type="transmembrane region" description="Helical" evidence="2">
    <location>
        <begin position="83"/>
        <end position="102"/>
    </location>
</feature>
<feature type="transmembrane region" description="Helical" evidence="2">
    <location>
        <begin position="141"/>
        <end position="163"/>
    </location>
</feature>
<feature type="transmembrane region" description="Helical" evidence="2">
    <location>
        <begin position="199"/>
        <end position="217"/>
    </location>
</feature>
<keyword evidence="2" id="KW-0812">Transmembrane</keyword>
<name>A0A2G9C3C0_9BURK</name>
<dbReference type="AlphaFoldDB" id="A0A2G9C3C0"/>
<feature type="transmembrane region" description="Helical" evidence="2">
    <location>
        <begin position="45"/>
        <end position="63"/>
    </location>
</feature>
<evidence type="ECO:0000256" key="2">
    <source>
        <dbReference type="SAM" id="Phobius"/>
    </source>
</evidence>
<feature type="region of interest" description="Disordered" evidence="1">
    <location>
        <begin position="259"/>
        <end position="279"/>
    </location>
</feature>
<keyword evidence="5" id="KW-1185">Reference proteome</keyword>
<comment type="caution">
    <text evidence="4">The sequence shown here is derived from an EMBL/GenBank/DDBJ whole genome shotgun (WGS) entry which is preliminary data.</text>
</comment>
<dbReference type="GO" id="GO:0080120">
    <property type="term" value="P:CAAX-box protein maturation"/>
    <property type="evidence" value="ECO:0007669"/>
    <property type="project" value="UniProtKB-ARBA"/>
</dbReference>
<dbReference type="RefSeq" id="WP_099863900.1">
    <property type="nucleotide sequence ID" value="NZ_PEOG01000092.1"/>
</dbReference>
<dbReference type="Pfam" id="PF02517">
    <property type="entry name" value="Rce1-like"/>
    <property type="match status" value="1"/>
</dbReference>
<dbReference type="OrthoDB" id="9918133at2"/>
<proteinExistence type="predicted"/>
<evidence type="ECO:0000313" key="4">
    <source>
        <dbReference type="EMBL" id="PIM50887.1"/>
    </source>
</evidence>
<feature type="domain" description="CAAX prenyl protease 2/Lysostaphin resistance protein A-like" evidence="3">
    <location>
        <begin position="116"/>
        <end position="207"/>
    </location>
</feature>
<organism evidence="4 5">
    <name type="scientific">Roseateles chitinivorans</name>
    <dbReference type="NCBI Taxonomy" id="2917965"/>
    <lineage>
        <taxon>Bacteria</taxon>
        <taxon>Pseudomonadati</taxon>
        <taxon>Pseudomonadota</taxon>
        <taxon>Betaproteobacteria</taxon>
        <taxon>Burkholderiales</taxon>
        <taxon>Sphaerotilaceae</taxon>
        <taxon>Roseateles</taxon>
    </lineage>
</organism>
<dbReference type="Proteomes" id="UP000231501">
    <property type="component" value="Unassembled WGS sequence"/>
</dbReference>
<feature type="transmembrane region" description="Helical" evidence="2">
    <location>
        <begin position="229"/>
        <end position="248"/>
    </location>
</feature>
<dbReference type="InterPro" id="IPR003675">
    <property type="entry name" value="Rce1/LyrA-like_dom"/>
</dbReference>
<dbReference type="EMBL" id="PEOG01000092">
    <property type="protein sequence ID" value="PIM50887.1"/>
    <property type="molecule type" value="Genomic_DNA"/>
</dbReference>
<feature type="transmembrane region" description="Helical" evidence="2">
    <location>
        <begin position="108"/>
        <end position="129"/>
    </location>
</feature>
<feature type="compositionally biased region" description="Basic and acidic residues" evidence="1">
    <location>
        <begin position="270"/>
        <end position="279"/>
    </location>
</feature>
<keyword evidence="2" id="KW-1133">Transmembrane helix</keyword>
<accession>A0A2G9C3C0</accession>
<feature type="transmembrane region" description="Helical" evidence="2">
    <location>
        <begin position="12"/>
        <end position="33"/>
    </location>
</feature>
<evidence type="ECO:0000313" key="5">
    <source>
        <dbReference type="Proteomes" id="UP000231501"/>
    </source>
</evidence>
<evidence type="ECO:0000256" key="1">
    <source>
        <dbReference type="SAM" id="MobiDB-lite"/>
    </source>
</evidence>
<evidence type="ECO:0000259" key="3">
    <source>
        <dbReference type="Pfam" id="PF02517"/>
    </source>
</evidence>
<dbReference type="GO" id="GO:0004175">
    <property type="term" value="F:endopeptidase activity"/>
    <property type="evidence" value="ECO:0007669"/>
    <property type="project" value="UniProtKB-ARBA"/>
</dbReference>
<reference evidence="4 5" key="1">
    <citation type="submission" date="2017-11" db="EMBL/GenBank/DDBJ databases">
        <title>Draft genome sequence of Mitsuaria sp. HWN-4.</title>
        <authorList>
            <person name="Gundlapally S.R."/>
        </authorList>
    </citation>
    <scope>NUCLEOTIDE SEQUENCE [LARGE SCALE GENOMIC DNA]</scope>
    <source>
        <strain evidence="4 5">HWN-4</strain>
    </source>
</reference>
<gene>
    <name evidence="4" type="ORF">CS062_22605</name>
</gene>
<sequence length="279" mass="30542">MSQQLKTLTRTAFALVEAFAINFILLFLGFQLFAAPWRTWIDDALGARLAPSVIAVAVTWFFILLTRGRYGLTFMPAATARRMVVATLLLPLVCFALSLDVLANEETLSLITPFGVATSLVAVLLIALLEEAVHRFVLMGLLLRAGAGPLVTVLLQALIFMLAHGRVAFTGPHAMTWYFSASLTLGVVYLATRRLWVVVLLHFAIDLLVAQTSPSAYWSTHRTVESLRFPWTDATATGWLALDALLLWRIAAGRATRPAASTIAPHGRHPRPDGELRGP</sequence>
<feature type="transmembrane region" description="Helical" evidence="2">
    <location>
        <begin position="175"/>
        <end position="192"/>
    </location>
</feature>
<keyword evidence="2" id="KW-0472">Membrane</keyword>
<protein>
    <recommendedName>
        <fullName evidence="3">CAAX prenyl protease 2/Lysostaphin resistance protein A-like domain-containing protein</fullName>
    </recommendedName>
</protein>